<dbReference type="Gene3D" id="1.10.10.10">
    <property type="entry name" value="Winged helix-like DNA-binding domain superfamily/Winged helix DNA-binding domain"/>
    <property type="match status" value="1"/>
</dbReference>
<dbReference type="PANTHER" id="PTHR30118">
    <property type="entry name" value="HTH-TYPE TRANSCRIPTIONAL REGULATOR LEUO-RELATED"/>
    <property type="match status" value="1"/>
</dbReference>
<comment type="caution">
    <text evidence="6">The sequence shown here is derived from an EMBL/GenBank/DDBJ whole genome shotgun (WGS) entry which is preliminary data.</text>
</comment>
<dbReference type="Gene3D" id="3.40.190.10">
    <property type="entry name" value="Periplasmic binding protein-like II"/>
    <property type="match status" value="2"/>
</dbReference>
<keyword evidence="7" id="KW-1185">Reference proteome</keyword>
<evidence type="ECO:0000256" key="4">
    <source>
        <dbReference type="ARBA" id="ARBA00023163"/>
    </source>
</evidence>
<dbReference type="InterPro" id="IPR005119">
    <property type="entry name" value="LysR_subst-bd"/>
</dbReference>
<dbReference type="CDD" id="cd00090">
    <property type="entry name" value="HTH_ARSR"/>
    <property type="match status" value="1"/>
</dbReference>
<reference evidence="6 7" key="1">
    <citation type="submission" date="2024-03" db="EMBL/GenBank/DDBJ databases">
        <title>Community enrichment and isolation of bacterial strains for fucoidan degradation.</title>
        <authorList>
            <person name="Sichert A."/>
        </authorList>
    </citation>
    <scope>NUCLEOTIDE SEQUENCE [LARGE SCALE GENOMIC DNA]</scope>
    <source>
        <strain evidence="6 7">AS76</strain>
    </source>
</reference>
<evidence type="ECO:0000256" key="2">
    <source>
        <dbReference type="ARBA" id="ARBA00023015"/>
    </source>
</evidence>
<dbReference type="InterPro" id="IPR036388">
    <property type="entry name" value="WH-like_DNA-bd_sf"/>
</dbReference>
<dbReference type="SUPFAM" id="SSF46785">
    <property type="entry name" value="Winged helix' DNA-binding domain"/>
    <property type="match status" value="1"/>
</dbReference>
<dbReference type="EMBL" id="JBBMRA010000001">
    <property type="protein sequence ID" value="MEM5535023.1"/>
    <property type="molecule type" value="Genomic_DNA"/>
</dbReference>
<keyword evidence="4" id="KW-0804">Transcription</keyword>
<dbReference type="InterPro" id="IPR037402">
    <property type="entry name" value="YidZ_PBP2"/>
</dbReference>
<comment type="similarity">
    <text evidence="1">Belongs to the LysR transcriptional regulatory family.</text>
</comment>
<keyword evidence="3" id="KW-0238">DNA-binding</keyword>
<proteinExistence type="inferred from homology"/>
<dbReference type="CDD" id="cd08417">
    <property type="entry name" value="PBP2_Nitroaromatics_like"/>
    <property type="match status" value="1"/>
</dbReference>
<dbReference type="PANTHER" id="PTHR30118:SF15">
    <property type="entry name" value="TRANSCRIPTIONAL REGULATORY PROTEIN"/>
    <property type="match status" value="1"/>
</dbReference>
<dbReference type="Pfam" id="PF00126">
    <property type="entry name" value="HTH_1"/>
    <property type="match status" value="1"/>
</dbReference>
<feature type="domain" description="HTH lysR-type" evidence="5">
    <location>
        <begin position="9"/>
        <end position="66"/>
    </location>
</feature>
<dbReference type="RefSeq" id="WP_067982937.1">
    <property type="nucleotide sequence ID" value="NZ_JBBMRA010000001.1"/>
</dbReference>
<keyword evidence="2" id="KW-0805">Transcription regulation</keyword>
<dbReference type="PROSITE" id="PS50931">
    <property type="entry name" value="HTH_LYSR"/>
    <property type="match status" value="1"/>
</dbReference>
<dbReference type="InterPro" id="IPR036390">
    <property type="entry name" value="WH_DNA-bd_sf"/>
</dbReference>
<evidence type="ECO:0000313" key="7">
    <source>
        <dbReference type="Proteomes" id="UP001449225"/>
    </source>
</evidence>
<sequence length="305" mass="34568">MQNVNIAALNVSLLRVLQALLEEKHVTRAAHRLNLSQSKVSRDLKKLREIFNDPLLARTQSGYILTAGAERITGNLNCVIDNIESMLTDKQFDPALCKQTIRIYAGPLEVQHFMPMLFKKLHQQAPNLRLEVLGESENPFDLLASGQIHFVMSGLMPDRGLDQFYMKPLSKGSQMVCLMRCSNPLAEQALTLERYLASNHGYTALTGKGTTFIDRSLQRLDRSRHVTAVLPSFEVAANFCEQSDLIVAMPEVIAQQLIQGRALTYKNLPEEIQLPEVEHRLYWHAHCHHDPACSWLRGLIETSEW</sequence>
<evidence type="ECO:0000313" key="6">
    <source>
        <dbReference type="EMBL" id="MEM5535023.1"/>
    </source>
</evidence>
<protein>
    <submittedName>
        <fullName evidence="6">LysR family transcriptional regulator</fullName>
    </submittedName>
</protein>
<dbReference type="SUPFAM" id="SSF53850">
    <property type="entry name" value="Periplasmic binding protein-like II"/>
    <property type="match status" value="1"/>
</dbReference>
<organism evidence="6 7">
    <name type="scientific">Neptuniibacter pectenicola</name>
    <dbReference type="NCBI Taxonomy" id="1806669"/>
    <lineage>
        <taxon>Bacteria</taxon>
        <taxon>Pseudomonadati</taxon>
        <taxon>Pseudomonadota</taxon>
        <taxon>Gammaproteobacteria</taxon>
        <taxon>Oceanospirillales</taxon>
        <taxon>Oceanospirillaceae</taxon>
        <taxon>Neptuniibacter</taxon>
    </lineage>
</organism>
<accession>A0ABU9TNC0</accession>
<dbReference type="PRINTS" id="PR00039">
    <property type="entry name" value="HTHLYSR"/>
</dbReference>
<dbReference type="Proteomes" id="UP001449225">
    <property type="component" value="Unassembled WGS sequence"/>
</dbReference>
<evidence type="ECO:0000256" key="3">
    <source>
        <dbReference type="ARBA" id="ARBA00023125"/>
    </source>
</evidence>
<gene>
    <name evidence="6" type="ORF">WNY58_01340</name>
</gene>
<dbReference type="InterPro" id="IPR000847">
    <property type="entry name" value="LysR_HTH_N"/>
</dbReference>
<name>A0ABU9TNC0_9GAMM</name>
<dbReference type="InterPro" id="IPR011991">
    <property type="entry name" value="ArsR-like_HTH"/>
</dbReference>
<dbReference type="InterPro" id="IPR050389">
    <property type="entry name" value="LysR-type_TF"/>
</dbReference>
<evidence type="ECO:0000259" key="5">
    <source>
        <dbReference type="PROSITE" id="PS50931"/>
    </source>
</evidence>
<dbReference type="Pfam" id="PF03466">
    <property type="entry name" value="LysR_substrate"/>
    <property type="match status" value="1"/>
</dbReference>
<evidence type="ECO:0000256" key="1">
    <source>
        <dbReference type="ARBA" id="ARBA00009437"/>
    </source>
</evidence>